<name>A0A1I0KGT0_9FIRM</name>
<dbReference type="RefSeq" id="WP_074664625.1">
    <property type="nucleotide sequence ID" value="NZ_FOIO01000157.1"/>
</dbReference>
<dbReference type="Proteomes" id="UP000182121">
    <property type="component" value="Unassembled WGS sequence"/>
</dbReference>
<organism evidence="2 3">
    <name type="scientific">Enterocloster clostridioformis</name>
    <dbReference type="NCBI Taxonomy" id="1531"/>
    <lineage>
        <taxon>Bacteria</taxon>
        <taxon>Bacillati</taxon>
        <taxon>Bacillota</taxon>
        <taxon>Clostridia</taxon>
        <taxon>Lachnospirales</taxon>
        <taxon>Lachnospiraceae</taxon>
        <taxon>Enterocloster</taxon>
    </lineage>
</organism>
<keyword evidence="1" id="KW-0472">Membrane</keyword>
<accession>A0A1I0KGT0</accession>
<dbReference type="AlphaFoldDB" id="A0A1I0KGT0"/>
<reference evidence="2 3" key="1">
    <citation type="submission" date="2016-10" db="EMBL/GenBank/DDBJ databases">
        <authorList>
            <person name="Varghese N."/>
            <person name="Submissions S."/>
        </authorList>
    </citation>
    <scope>NUCLEOTIDE SEQUENCE [LARGE SCALE GENOMIC DNA]</scope>
    <source>
        <strain evidence="2 3">NLAE-zl-C196</strain>
    </source>
</reference>
<gene>
    <name evidence="2" type="ORF">SAMN05216521_11571</name>
</gene>
<dbReference type="EMBL" id="FOIO01000157">
    <property type="protein sequence ID" value="SEU23594.1"/>
    <property type="molecule type" value="Genomic_DNA"/>
</dbReference>
<evidence type="ECO:0000256" key="1">
    <source>
        <dbReference type="SAM" id="Phobius"/>
    </source>
</evidence>
<keyword evidence="1" id="KW-1133">Transmembrane helix</keyword>
<evidence type="ECO:0000313" key="3">
    <source>
        <dbReference type="Proteomes" id="UP000182121"/>
    </source>
</evidence>
<proteinExistence type="predicted"/>
<keyword evidence="1" id="KW-0812">Transmembrane</keyword>
<evidence type="ECO:0000313" key="2">
    <source>
        <dbReference type="EMBL" id="SEU23594.1"/>
    </source>
</evidence>
<comment type="caution">
    <text evidence="2">The sequence shown here is derived from an EMBL/GenBank/DDBJ whole genome shotgun (WGS) entry which is preliminary data.</text>
</comment>
<protein>
    <submittedName>
        <fullName evidence="2">Uncharacterized protein</fullName>
    </submittedName>
</protein>
<sequence length="71" mass="7968">MKRTLKSIGAIIIMGIMLTCAYLVGTAHTGDTMAEKWKDNYVDMRTVTEFTAVGDGLYLYCNDGSGYYWEL</sequence>
<feature type="transmembrane region" description="Helical" evidence="1">
    <location>
        <begin position="7"/>
        <end position="25"/>
    </location>
</feature>